<feature type="region of interest" description="Disordered" evidence="1">
    <location>
        <begin position="1"/>
        <end position="95"/>
    </location>
</feature>
<keyword evidence="3" id="KW-1185">Reference proteome</keyword>
<dbReference type="Proteomes" id="UP000076727">
    <property type="component" value="Unassembled WGS sequence"/>
</dbReference>
<protein>
    <submittedName>
        <fullName evidence="2">Uncharacterized protein</fullName>
    </submittedName>
</protein>
<proteinExistence type="predicted"/>
<feature type="compositionally biased region" description="Basic and acidic residues" evidence="1">
    <location>
        <begin position="1"/>
        <end position="11"/>
    </location>
</feature>
<name>A0A165TKX5_9APHY</name>
<evidence type="ECO:0000313" key="2">
    <source>
        <dbReference type="EMBL" id="KZT73593.1"/>
    </source>
</evidence>
<sequence>MMMQEREEQPRDVPVSAVTLSPVSPRGRCRQQLSDSLSAQASRTLLSTGTNAQSPLPRARESASGSPADIPPSDKSALGAVAASESSGRGLVSSSRDFRNRTCAVKSLADRFDSVGDTSGSPTSVTCKAVSALATASVTNFAIASLSPSGLNHTVTDTIDSSLTGVSAENGIHLRPLASYLDSLRETARAATRLQSASTTQERGSLAEPHTAKVLGRSSRDGAPLAALRSARGTDLRLQTTFDRHAQACGAPLPYVRSEVTHDVTSRRALHPRPGYDVPLVHPSNIDSIASVEATQRFASLMPVDPDDNVDEVGAGDEHGQIFDYSVNLFSGYCG</sequence>
<dbReference type="AlphaFoldDB" id="A0A165TKX5"/>
<evidence type="ECO:0000256" key="1">
    <source>
        <dbReference type="SAM" id="MobiDB-lite"/>
    </source>
</evidence>
<reference evidence="2 3" key="1">
    <citation type="journal article" date="2016" name="Mol. Biol. Evol.">
        <title>Comparative Genomics of Early-Diverging Mushroom-Forming Fungi Provides Insights into the Origins of Lignocellulose Decay Capabilities.</title>
        <authorList>
            <person name="Nagy L.G."/>
            <person name="Riley R."/>
            <person name="Tritt A."/>
            <person name="Adam C."/>
            <person name="Daum C."/>
            <person name="Floudas D."/>
            <person name="Sun H."/>
            <person name="Yadav J.S."/>
            <person name="Pangilinan J."/>
            <person name="Larsson K.H."/>
            <person name="Matsuura K."/>
            <person name="Barry K."/>
            <person name="Labutti K."/>
            <person name="Kuo R."/>
            <person name="Ohm R.A."/>
            <person name="Bhattacharya S.S."/>
            <person name="Shirouzu T."/>
            <person name="Yoshinaga Y."/>
            <person name="Martin F.M."/>
            <person name="Grigoriev I.V."/>
            <person name="Hibbett D.S."/>
        </authorList>
    </citation>
    <scope>NUCLEOTIDE SEQUENCE [LARGE SCALE GENOMIC DNA]</scope>
    <source>
        <strain evidence="2 3">L-15889</strain>
    </source>
</reference>
<gene>
    <name evidence="2" type="ORF">DAEQUDRAFT_420220</name>
</gene>
<dbReference type="OrthoDB" id="2802763at2759"/>
<feature type="compositionally biased region" description="Low complexity" evidence="1">
    <location>
        <begin position="31"/>
        <end position="42"/>
    </location>
</feature>
<organism evidence="2 3">
    <name type="scientific">Daedalea quercina L-15889</name>
    <dbReference type="NCBI Taxonomy" id="1314783"/>
    <lineage>
        <taxon>Eukaryota</taxon>
        <taxon>Fungi</taxon>
        <taxon>Dikarya</taxon>
        <taxon>Basidiomycota</taxon>
        <taxon>Agaricomycotina</taxon>
        <taxon>Agaricomycetes</taxon>
        <taxon>Polyporales</taxon>
        <taxon>Fomitopsis</taxon>
    </lineage>
</organism>
<feature type="compositionally biased region" description="Low complexity" evidence="1">
    <location>
        <begin position="84"/>
        <end position="95"/>
    </location>
</feature>
<dbReference type="EMBL" id="KV429036">
    <property type="protein sequence ID" value="KZT73593.1"/>
    <property type="molecule type" value="Genomic_DNA"/>
</dbReference>
<evidence type="ECO:0000313" key="3">
    <source>
        <dbReference type="Proteomes" id="UP000076727"/>
    </source>
</evidence>
<feature type="compositionally biased region" description="Polar residues" evidence="1">
    <location>
        <begin position="43"/>
        <end position="54"/>
    </location>
</feature>
<accession>A0A165TKX5</accession>